<evidence type="ECO:0000313" key="6">
    <source>
        <dbReference type="EMBL" id="VAX22779.1"/>
    </source>
</evidence>
<evidence type="ECO:0000256" key="2">
    <source>
        <dbReference type="ARBA" id="ARBA00022730"/>
    </source>
</evidence>
<dbReference type="InterPro" id="IPR012677">
    <property type="entry name" value="Nucleotide-bd_a/b_plait_sf"/>
</dbReference>
<dbReference type="GO" id="GO:0005840">
    <property type="term" value="C:ribosome"/>
    <property type="evidence" value="ECO:0007669"/>
    <property type="project" value="UniProtKB-KW"/>
</dbReference>
<dbReference type="FunFam" id="3.30.70.330:FF:000001">
    <property type="entry name" value="50S ribosomal protein L23"/>
    <property type="match status" value="1"/>
</dbReference>
<evidence type="ECO:0000256" key="1">
    <source>
        <dbReference type="ARBA" id="ARBA00006700"/>
    </source>
</evidence>
<dbReference type="GO" id="GO:0006412">
    <property type="term" value="P:translation"/>
    <property type="evidence" value="ECO:0007669"/>
    <property type="project" value="InterPro"/>
</dbReference>
<dbReference type="Gene3D" id="3.30.70.330">
    <property type="match status" value="1"/>
</dbReference>
<comment type="similarity">
    <text evidence="1">Belongs to the universal ribosomal protein uL23 family.</text>
</comment>
<dbReference type="NCBIfam" id="NF004366">
    <property type="entry name" value="PRK05738.3-2"/>
    <property type="match status" value="1"/>
</dbReference>
<dbReference type="InterPro" id="IPR012678">
    <property type="entry name" value="Ribosomal_uL23/eL15/eS24_sf"/>
</dbReference>
<dbReference type="NCBIfam" id="NF004363">
    <property type="entry name" value="PRK05738.2-4"/>
    <property type="match status" value="1"/>
</dbReference>
<dbReference type="Pfam" id="PF00276">
    <property type="entry name" value="Ribosomal_L23"/>
    <property type="match status" value="1"/>
</dbReference>
<dbReference type="SUPFAM" id="SSF54189">
    <property type="entry name" value="Ribosomal proteins S24e, L23 and L15e"/>
    <property type="match status" value="1"/>
</dbReference>
<keyword evidence="5" id="KW-0687">Ribonucleoprotein</keyword>
<protein>
    <submittedName>
        <fullName evidence="6">LSU ribosomal protein L23p (L23Ae)</fullName>
    </submittedName>
</protein>
<reference evidence="6" key="1">
    <citation type="submission" date="2018-06" db="EMBL/GenBank/DDBJ databases">
        <authorList>
            <person name="Zhirakovskaya E."/>
        </authorList>
    </citation>
    <scope>NUCLEOTIDE SEQUENCE</scope>
</reference>
<name>A0A3B1BXW1_9ZZZZ</name>
<evidence type="ECO:0000256" key="4">
    <source>
        <dbReference type="ARBA" id="ARBA00022980"/>
    </source>
</evidence>
<dbReference type="AlphaFoldDB" id="A0A3B1BXW1"/>
<dbReference type="InterPro" id="IPR013025">
    <property type="entry name" value="Ribosomal_uL23-like"/>
</dbReference>
<gene>
    <name evidence="6" type="ORF">MNBD_NITROSPINAE02-1925</name>
</gene>
<keyword evidence="3" id="KW-0694">RNA-binding</keyword>
<evidence type="ECO:0000256" key="3">
    <source>
        <dbReference type="ARBA" id="ARBA00022884"/>
    </source>
</evidence>
<dbReference type="GO" id="GO:0003735">
    <property type="term" value="F:structural constituent of ribosome"/>
    <property type="evidence" value="ECO:0007669"/>
    <property type="project" value="InterPro"/>
</dbReference>
<keyword evidence="4 6" id="KW-0689">Ribosomal protein</keyword>
<dbReference type="HAMAP" id="MF_01369_B">
    <property type="entry name" value="Ribosomal_uL23_B"/>
    <property type="match status" value="1"/>
</dbReference>
<organism evidence="6">
    <name type="scientific">hydrothermal vent metagenome</name>
    <dbReference type="NCBI Taxonomy" id="652676"/>
    <lineage>
        <taxon>unclassified sequences</taxon>
        <taxon>metagenomes</taxon>
        <taxon>ecological metagenomes</taxon>
    </lineage>
</organism>
<dbReference type="PANTHER" id="PTHR11620">
    <property type="entry name" value="60S RIBOSOMAL PROTEIN L23A"/>
    <property type="match status" value="1"/>
</dbReference>
<dbReference type="NCBIfam" id="NF004359">
    <property type="entry name" value="PRK05738.1-3"/>
    <property type="match status" value="1"/>
</dbReference>
<dbReference type="GO" id="GO:1990904">
    <property type="term" value="C:ribonucleoprotein complex"/>
    <property type="evidence" value="ECO:0007669"/>
    <property type="project" value="UniProtKB-KW"/>
</dbReference>
<evidence type="ECO:0000256" key="5">
    <source>
        <dbReference type="ARBA" id="ARBA00023274"/>
    </source>
</evidence>
<accession>A0A3B1BXW1</accession>
<dbReference type="EMBL" id="UOGE01000078">
    <property type="protein sequence ID" value="VAX22779.1"/>
    <property type="molecule type" value="Genomic_DNA"/>
</dbReference>
<keyword evidence="2" id="KW-0699">rRNA-binding</keyword>
<dbReference type="GO" id="GO:0019843">
    <property type="term" value="F:rRNA binding"/>
    <property type="evidence" value="ECO:0007669"/>
    <property type="project" value="UniProtKB-KW"/>
</dbReference>
<proteinExistence type="inferred from homology"/>
<sequence>MKSAYDIIRRPIITEKASDAKDAQNKITFSVDPRATKAEVKTAIETVFKVSVEKVNIMSVKGKQKRLGKFLGKRPGWKKAIASLKKGDTIEVFDQV</sequence>